<feature type="chain" id="PRO_5040393635" evidence="2">
    <location>
        <begin position="26"/>
        <end position="304"/>
    </location>
</feature>
<dbReference type="Proteomes" id="UP000701801">
    <property type="component" value="Unassembled WGS sequence"/>
</dbReference>
<comment type="caution">
    <text evidence="3">The sequence shown here is derived from an EMBL/GenBank/DDBJ whole genome shotgun (WGS) entry which is preliminary data.</text>
</comment>
<keyword evidence="4" id="KW-1185">Reference proteome</keyword>
<evidence type="ECO:0000256" key="2">
    <source>
        <dbReference type="SAM" id="SignalP"/>
    </source>
</evidence>
<dbReference type="EMBL" id="CAJVRM010000162">
    <property type="protein sequence ID" value="CAG8976135.1"/>
    <property type="molecule type" value="Genomic_DNA"/>
</dbReference>
<evidence type="ECO:0000313" key="3">
    <source>
        <dbReference type="EMBL" id="CAG8976135.1"/>
    </source>
</evidence>
<feature type="region of interest" description="Disordered" evidence="1">
    <location>
        <begin position="267"/>
        <end position="291"/>
    </location>
</feature>
<evidence type="ECO:0000313" key="4">
    <source>
        <dbReference type="Proteomes" id="UP000701801"/>
    </source>
</evidence>
<name>A0A9N9LN63_9HELO</name>
<feature type="region of interest" description="Disordered" evidence="1">
    <location>
        <begin position="202"/>
        <end position="254"/>
    </location>
</feature>
<reference evidence="3" key="1">
    <citation type="submission" date="2021-07" db="EMBL/GenBank/DDBJ databases">
        <authorList>
            <person name="Durling M."/>
        </authorList>
    </citation>
    <scope>NUCLEOTIDE SEQUENCE</scope>
</reference>
<evidence type="ECO:0000256" key="1">
    <source>
        <dbReference type="SAM" id="MobiDB-lite"/>
    </source>
</evidence>
<feature type="compositionally biased region" description="Basic and acidic residues" evidence="1">
    <location>
        <begin position="277"/>
        <end position="291"/>
    </location>
</feature>
<gene>
    <name evidence="3" type="ORF">HYALB_00002416</name>
</gene>
<proteinExistence type="predicted"/>
<feature type="signal peptide" evidence="2">
    <location>
        <begin position="1"/>
        <end position="25"/>
    </location>
</feature>
<organism evidence="3 4">
    <name type="scientific">Hymenoscyphus albidus</name>
    <dbReference type="NCBI Taxonomy" id="595503"/>
    <lineage>
        <taxon>Eukaryota</taxon>
        <taxon>Fungi</taxon>
        <taxon>Dikarya</taxon>
        <taxon>Ascomycota</taxon>
        <taxon>Pezizomycotina</taxon>
        <taxon>Leotiomycetes</taxon>
        <taxon>Helotiales</taxon>
        <taxon>Helotiaceae</taxon>
        <taxon>Hymenoscyphus</taxon>
    </lineage>
</organism>
<accession>A0A9N9LN63</accession>
<keyword evidence="2" id="KW-0732">Signal</keyword>
<sequence>MASLSKLSTTIASLVIAALPNFAQSSTTHNNQHHNQITNAQTWYTEQRKMCLVESFNFKKCPCKLTRRHICYPHLQSQRMTKYKANKPLFLPIHTYSLVQEREDKPDVVIDLEGCLKFHEQPIEEGNGYCGMVESGCPERVLSDELLEWKGRERLCHSGNVLGEGGIAEEPESYGDEGVVGEWKEEEDGVWLVEECEGDGLNRRNPVGRSSLHGETQRKRKISLHIETGEGGIPQGTQSSSMDKPLPPPPVVAVSPEAVHMDPRHALAMIPDEEDGELTRPRSESLEETDPRIVFYRSMGFTNN</sequence>
<protein>
    <submittedName>
        <fullName evidence="3">Uncharacterized protein</fullName>
    </submittedName>
</protein>
<dbReference type="AlphaFoldDB" id="A0A9N9LN63"/>
<dbReference type="OrthoDB" id="10392501at2759"/>